<evidence type="ECO:0000313" key="17">
    <source>
        <dbReference type="EMBL" id="CAE0261531.1"/>
    </source>
</evidence>
<feature type="domain" description="Coatomer subunit gamma C-terminal" evidence="16">
    <location>
        <begin position="786"/>
        <end position="898"/>
    </location>
</feature>
<dbReference type="AlphaFoldDB" id="A0A7S3DM60"/>
<evidence type="ECO:0000256" key="1">
    <source>
        <dbReference type="ARBA" id="ARBA00004255"/>
    </source>
</evidence>
<dbReference type="SUPFAM" id="SSF48371">
    <property type="entry name" value="ARM repeat"/>
    <property type="match status" value="1"/>
</dbReference>
<dbReference type="Pfam" id="PF01602">
    <property type="entry name" value="Adaptin_N"/>
    <property type="match status" value="1"/>
</dbReference>
<dbReference type="GO" id="GO:0009306">
    <property type="term" value="P:protein secretion"/>
    <property type="evidence" value="ECO:0007669"/>
    <property type="project" value="TreeGrafter"/>
</dbReference>
<comment type="function">
    <text evidence="12">The coatomer is a cytosolic protein complex that binds to dilysine motifs and reversibly associates with Golgi non-clathrin-coated vesicles, which further mediate biosynthetic protein transport from the ER, via the Golgi up to the trans Golgi network. Coatomer complex is required for budding from Golgi membranes, and is essential for the retrograde Golgi-to-ER transport of dilysine-tagged proteins.</text>
</comment>
<comment type="subunit">
    <text evidence="12">Oligomeric complex.</text>
</comment>
<dbReference type="InterPro" id="IPR012295">
    <property type="entry name" value="TBP_dom_sf"/>
</dbReference>
<dbReference type="Gene3D" id="1.25.10.10">
    <property type="entry name" value="Leucine-rich Repeat Variant"/>
    <property type="match status" value="2"/>
</dbReference>
<dbReference type="GO" id="GO:0005783">
    <property type="term" value="C:endoplasmic reticulum"/>
    <property type="evidence" value="ECO:0007669"/>
    <property type="project" value="TreeGrafter"/>
</dbReference>
<keyword evidence="5" id="KW-0597">Phosphoprotein</keyword>
<dbReference type="GO" id="GO:0005198">
    <property type="term" value="F:structural molecule activity"/>
    <property type="evidence" value="ECO:0007669"/>
    <property type="project" value="InterPro"/>
</dbReference>
<feature type="compositionally biased region" description="Polar residues" evidence="13">
    <location>
        <begin position="615"/>
        <end position="626"/>
    </location>
</feature>
<reference evidence="17" key="1">
    <citation type="submission" date="2021-01" db="EMBL/GenBank/DDBJ databases">
        <authorList>
            <person name="Corre E."/>
            <person name="Pelletier E."/>
            <person name="Niang G."/>
            <person name="Scheremetjew M."/>
            <person name="Finn R."/>
            <person name="Kale V."/>
            <person name="Holt S."/>
            <person name="Cochrane G."/>
            <person name="Meng A."/>
            <person name="Brown T."/>
            <person name="Cohen L."/>
        </authorList>
    </citation>
    <scope>NUCLEOTIDE SEQUENCE</scope>
    <source>
        <strain evidence="17">NIES-2562</strain>
    </source>
</reference>
<evidence type="ECO:0000256" key="12">
    <source>
        <dbReference type="PIRNR" id="PIRNR037093"/>
    </source>
</evidence>
<dbReference type="InterPro" id="IPR002553">
    <property type="entry name" value="Clathrin/coatomer_adapt-like_N"/>
</dbReference>
<proteinExistence type="inferred from homology"/>
<dbReference type="GO" id="GO:0030126">
    <property type="term" value="C:COPI vesicle coat"/>
    <property type="evidence" value="ECO:0007669"/>
    <property type="project" value="InterPro"/>
</dbReference>
<dbReference type="InterPro" id="IPR017106">
    <property type="entry name" value="Coatomer_gsu"/>
</dbReference>
<name>A0A7S3DM60_9EUKA</name>
<organism evidence="17">
    <name type="scientific">Palpitomonas bilix</name>
    <dbReference type="NCBI Taxonomy" id="652834"/>
    <lineage>
        <taxon>Eukaryota</taxon>
        <taxon>Eukaryota incertae sedis</taxon>
    </lineage>
</organism>
<dbReference type="FunFam" id="2.60.40.1480:FF:000001">
    <property type="entry name" value="Coatomer subunit gamma"/>
    <property type="match status" value="1"/>
</dbReference>
<feature type="domain" description="Coatomer gamma subunit appendage Ig-like subdomain" evidence="15">
    <location>
        <begin position="630"/>
        <end position="783"/>
    </location>
</feature>
<dbReference type="SUPFAM" id="SSF55711">
    <property type="entry name" value="Subdomain of clathrin and coatomer appendage domain"/>
    <property type="match status" value="1"/>
</dbReference>
<dbReference type="SUPFAM" id="SSF49348">
    <property type="entry name" value="Clathrin adaptor appendage domain"/>
    <property type="match status" value="1"/>
</dbReference>
<dbReference type="Gene3D" id="3.30.310.10">
    <property type="entry name" value="TATA-Binding Protein"/>
    <property type="match status" value="1"/>
</dbReference>
<evidence type="ECO:0000256" key="13">
    <source>
        <dbReference type="SAM" id="MobiDB-lite"/>
    </source>
</evidence>
<accession>A0A7S3DM60</accession>
<evidence type="ECO:0000256" key="11">
    <source>
        <dbReference type="ARBA" id="ARBA00023329"/>
    </source>
</evidence>
<keyword evidence="9 12" id="KW-0333">Golgi apparatus</keyword>
<dbReference type="GO" id="GO:0006891">
    <property type="term" value="P:intra-Golgi vesicle-mediated transport"/>
    <property type="evidence" value="ECO:0007669"/>
    <property type="project" value="TreeGrafter"/>
</dbReference>
<keyword evidence="4 12" id="KW-0963">Cytoplasm</keyword>
<evidence type="ECO:0000259" key="14">
    <source>
        <dbReference type="Pfam" id="PF01602"/>
    </source>
</evidence>
<dbReference type="PANTHER" id="PTHR10261:SF0">
    <property type="entry name" value="COATOMER SUBUNIT GAMMA-2"/>
    <property type="match status" value="1"/>
</dbReference>
<dbReference type="Gene3D" id="2.60.40.1480">
    <property type="entry name" value="Coatomer, gamma subunit, appendage domain"/>
    <property type="match status" value="1"/>
</dbReference>
<feature type="region of interest" description="Disordered" evidence="13">
    <location>
        <begin position="605"/>
        <end position="626"/>
    </location>
</feature>
<evidence type="ECO:0000259" key="16">
    <source>
        <dbReference type="Pfam" id="PF16381"/>
    </source>
</evidence>
<evidence type="ECO:0000256" key="8">
    <source>
        <dbReference type="ARBA" id="ARBA00022927"/>
    </source>
</evidence>
<dbReference type="GO" id="GO:0005793">
    <property type="term" value="C:endoplasmic reticulum-Golgi intermediate compartment"/>
    <property type="evidence" value="ECO:0007669"/>
    <property type="project" value="TreeGrafter"/>
</dbReference>
<comment type="subcellular location">
    <subcellularLocation>
        <location evidence="12">Cytoplasm</location>
    </subcellularLocation>
    <subcellularLocation>
        <location evidence="1 12">Golgi apparatus membrane</location>
        <topology evidence="1 12">Peripheral membrane protein</topology>
        <orientation evidence="1 12">Cytoplasmic side</orientation>
    </subcellularLocation>
    <subcellularLocation>
        <location evidence="12">Cytoplasmic vesicle</location>
        <location evidence="12">COPI-coated vesicle membrane</location>
        <topology evidence="12">Peripheral membrane protein</topology>
        <orientation evidence="12">Cytoplasmic side</orientation>
    </subcellularLocation>
</comment>
<evidence type="ECO:0000256" key="3">
    <source>
        <dbReference type="ARBA" id="ARBA00022448"/>
    </source>
</evidence>
<dbReference type="FunFam" id="3.30.310.10:FF:000008">
    <property type="entry name" value="Coatomer subunit gamma"/>
    <property type="match status" value="1"/>
</dbReference>
<keyword evidence="8 12" id="KW-0653">Protein transport</keyword>
<keyword evidence="7 12" id="KW-0931">ER-Golgi transport</keyword>
<dbReference type="InterPro" id="IPR013041">
    <property type="entry name" value="Clathrin_app_Ig-like_sf"/>
</dbReference>
<dbReference type="InterPro" id="IPR009028">
    <property type="entry name" value="Coatomer/calthrin_app_sub_C"/>
</dbReference>
<dbReference type="InterPro" id="IPR016024">
    <property type="entry name" value="ARM-type_fold"/>
</dbReference>
<dbReference type="EMBL" id="HBIB01036652">
    <property type="protein sequence ID" value="CAE0261531.1"/>
    <property type="molecule type" value="Transcribed_RNA"/>
</dbReference>
<dbReference type="InterPro" id="IPR037067">
    <property type="entry name" value="Coatomer_gsu_app_sf"/>
</dbReference>
<evidence type="ECO:0000256" key="4">
    <source>
        <dbReference type="ARBA" id="ARBA00022490"/>
    </source>
</evidence>
<evidence type="ECO:0000256" key="5">
    <source>
        <dbReference type="ARBA" id="ARBA00022553"/>
    </source>
</evidence>
<dbReference type="InterPro" id="IPR013040">
    <property type="entry name" value="Coatomer_gsu_app_Ig-like_dom"/>
</dbReference>
<sequence length="900" mass="98453">MTNPMKFLDKGAVLQESRIFDASTIDSNACAEVINKLLYLKSRGSVLTTTEATKVFFGITKLFQSKDVRLRRLVYLALKELPSSADEVIIVTSSLMKDMVSNDDLYRANAIRVLCGITDTAMLAQIERYLQQAIVDREPFVASAALVSGCRLAKNSLEIVKRWVNEVQQVAMDKNGRASGMVQYHALELLQRIKQNDRLAMTRLVTTLSKSNVKSSLAQTLLVRYTSKVVQDYIQSGSTSSSELAALVDFLESSLRHKSDMVIFEAARAICKMRIAAGTESNPVATRILPPAVTVLQMFLSSPRATVRFAAARSLSELAIIAPGAVAPCNIDLAALISDSNRSVATMAITTLLKTGTESGIDRLLNQIQNFLGDIGDEFRVVVIEAIRGLCLKYPAKHRALLQFLATALREEGSFEYKKSIVDTMMAVMEKIPQALDIVLCIFCEFIEDCEYTNLSNRILYVLGKEGVNTQFPSKFVRYIYNRVVLEGAPVRGAAVNALAQFAAKVPSLRRSILPLSERGMFDADDEVRERATMLLDQLKKSGMSEEDGEATEVMKRYHFKASFMEQKLLDYVKSGNTAQRFDFASAASAAATAAATMPVAVKDEKDDEGMSHGGDNSSAQAAPSLSKSQYEEMLSAVPELASFGPLLASSSSPVDLTEGEAEYVVNVVKHFFANFIVLQFNVKNTLEEMVLEDVAVRMDGTDANLRMAATIPAARIGYNQPGICFVAYRVRGMNPKGAALHLPGSSLECSLTFSVKEVDPATGEESEEGMEDEYQLEPVELTIKDFVIPSLVADFDVAWNSLNGAETKEVFDLQSMQTINAAVAAVKEHLGMQAAEGSDKPSASATHHTLKLYGLYVGQVAVMVKAEMVIDQRKGGVKLRLTARSESEPVRTLLVSLIS</sequence>
<evidence type="ECO:0000256" key="10">
    <source>
        <dbReference type="ARBA" id="ARBA00023136"/>
    </source>
</evidence>
<dbReference type="GO" id="GO:0000139">
    <property type="term" value="C:Golgi membrane"/>
    <property type="evidence" value="ECO:0007669"/>
    <property type="project" value="UniProtKB-SubCell"/>
</dbReference>
<keyword evidence="11 12" id="KW-0968">Cytoplasmic vesicle</keyword>
<keyword evidence="10 12" id="KW-0472">Membrane</keyword>
<dbReference type="InterPro" id="IPR032154">
    <property type="entry name" value="Coatomer_g_Cpla"/>
</dbReference>
<protein>
    <recommendedName>
        <fullName evidence="12">Coatomer subunit gamma</fullName>
    </recommendedName>
</protein>
<evidence type="ECO:0000256" key="6">
    <source>
        <dbReference type="ARBA" id="ARBA00022737"/>
    </source>
</evidence>
<evidence type="ECO:0000256" key="9">
    <source>
        <dbReference type="ARBA" id="ARBA00023034"/>
    </source>
</evidence>
<dbReference type="GO" id="GO:0006888">
    <property type="term" value="P:endoplasmic reticulum to Golgi vesicle-mediated transport"/>
    <property type="evidence" value="ECO:0007669"/>
    <property type="project" value="TreeGrafter"/>
</dbReference>
<dbReference type="PANTHER" id="PTHR10261">
    <property type="entry name" value="COATOMER SUBUNIT GAMMA"/>
    <property type="match status" value="1"/>
</dbReference>
<gene>
    <name evidence="17" type="ORF">PBIL07802_LOCUS23824</name>
</gene>
<keyword evidence="3 12" id="KW-0813">Transport</keyword>
<comment type="similarity">
    <text evidence="2 12">Belongs to the COPG family.</text>
</comment>
<evidence type="ECO:0000256" key="7">
    <source>
        <dbReference type="ARBA" id="ARBA00022892"/>
    </source>
</evidence>
<dbReference type="GO" id="GO:0006886">
    <property type="term" value="P:intracellular protein transport"/>
    <property type="evidence" value="ECO:0007669"/>
    <property type="project" value="InterPro"/>
</dbReference>
<dbReference type="PIRSF" id="PIRSF037093">
    <property type="entry name" value="Coatomer_gamma_subunit"/>
    <property type="match status" value="1"/>
</dbReference>
<evidence type="ECO:0000259" key="15">
    <source>
        <dbReference type="Pfam" id="PF08752"/>
    </source>
</evidence>
<dbReference type="Pfam" id="PF16381">
    <property type="entry name" value="Coatomer_g_Cpla"/>
    <property type="match status" value="1"/>
</dbReference>
<keyword evidence="6" id="KW-0677">Repeat</keyword>
<evidence type="ECO:0000256" key="2">
    <source>
        <dbReference type="ARBA" id="ARBA00010720"/>
    </source>
</evidence>
<dbReference type="Pfam" id="PF08752">
    <property type="entry name" value="COP-gamma_platf"/>
    <property type="match status" value="1"/>
</dbReference>
<feature type="domain" description="Clathrin/coatomer adaptor adaptin-like N-terminal" evidence="14">
    <location>
        <begin position="13"/>
        <end position="541"/>
    </location>
</feature>
<dbReference type="InterPro" id="IPR011989">
    <property type="entry name" value="ARM-like"/>
</dbReference>